<keyword evidence="3" id="KW-0378">Hydrolase</keyword>
<sequence length="249" mass="28866">MQGLIDMHCHIVPGVDDGARDLYDAAKILQLEYRNQVQSVIVTPHYRAGMFETPQKEVERQFQRIDEMTRRSRSGMRVYLGCEYHTNAHMVEDLKKGLRPTMAGTEYVLVEFSGRHNYQIIRNQVYALLAAGYRPIIAHAERYPCLTKTPALVQELVHMGAQIQLTSANVLGKSGWWQKQFCHKMIQKKQVHYIASDAHDQVHRKPDLLPCAEYVSKKYGQQMAEQIFIKNPAKIIKKSKKMQDKRRNQ</sequence>
<dbReference type="Proteomes" id="UP000283834">
    <property type="component" value="Unassembled WGS sequence"/>
</dbReference>
<dbReference type="EMBL" id="QRLN01000010">
    <property type="protein sequence ID" value="RHJ11664.1"/>
    <property type="molecule type" value="Genomic_DNA"/>
</dbReference>
<dbReference type="Proteomes" id="UP000283992">
    <property type="component" value="Unassembled WGS sequence"/>
</dbReference>
<dbReference type="InterPro" id="IPR032466">
    <property type="entry name" value="Metal_Hydrolase"/>
</dbReference>
<evidence type="ECO:0000313" key="16">
    <source>
        <dbReference type="Proteomes" id="UP000283992"/>
    </source>
</evidence>
<evidence type="ECO:0000313" key="13">
    <source>
        <dbReference type="Proteomes" id="UP000234849"/>
    </source>
</evidence>
<dbReference type="Proteomes" id="UP001211731">
    <property type="component" value="Unassembled WGS sequence"/>
</dbReference>
<dbReference type="UniPathway" id="UPA00934"/>
<dbReference type="GO" id="GO:0030145">
    <property type="term" value="F:manganese ion binding"/>
    <property type="evidence" value="ECO:0007669"/>
    <property type="project" value="InterPro"/>
</dbReference>
<dbReference type="Pfam" id="PF19567">
    <property type="entry name" value="CpsB_CapC"/>
    <property type="match status" value="1"/>
</dbReference>
<evidence type="ECO:0000313" key="15">
    <source>
        <dbReference type="Proteomes" id="UP000283981"/>
    </source>
</evidence>
<evidence type="ECO:0000313" key="8">
    <source>
        <dbReference type="EMBL" id="NSI65639.1"/>
    </source>
</evidence>
<comment type="caution">
    <text evidence="11">The sequence shown here is derived from an EMBL/GenBank/DDBJ whole genome shotgun (WGS) entry which is preliminary data.</text>
</comment>
<dbReference type="GO" id="GO:0004725">
    <property type="term" value="F:protein tyrosine phosphatase activity"/>
    <property type="evidence" value="ECO:0007669"/>
    <property type="project" value="UniProtKB-EC"/>
</dbReference>
<accession>A0A2N5NU61</accession>
<proteinExistence type="inferred from homology"/>
<evidence type="ECO:0000313" key="12">
    <source>
        <dbReference type="EMBL" id="RHJ11664.1"/>
    </source>
</evidence>
<dbReference type="Proteomes" id="UP000234849">
    <property type="component" value="Unassembled WGS sequence"/>
</dbReference>
<reference evidence="9 13" key="1">
    <citation type="journal article" date="2017" name="Genome Med.">
        <title>A novel Ruminococcus gnavus clade enriched in inflammatory bowel disease patients.</title>
        <authorList>
            <person name="Hall A.B."/>
            <person name="Yassour M."/>
            <person name="Sauk J."/>
            <person name="Garner A."/>
            <person name="Jiang X."/>
            <person name="Arthur T."/>
            <person name="Lagoudas G.K."/>
            <person name="Vatanen T."/>
            <person name="Fornelos N."/>
            <person name="Wilson R."/>
            <person name="Bertha M."/>
            <person name="Cohen M."/>
            <person name="Garber J."/>
            <person name="Khalili H."/>
            <person name="Gevers D."/>
            <person name="Ananthakrishnan A.N."/>
            <person name="Kugathasan S."/>
            <person name="Lander E.S."/>
            <person name="Blainey P."/>
            <person name="Vlamakis H."/>
            <person name="Xavier R.J."/>
            <person name="Huttenhower C."/>
        </authorList>
    </citation>
    <scope>NUCLEOTIDE SEQUENCE [LARGE SCALE GENOMIC DNA]</scope>
    <source>
        <strain evidence="9 13">RJX1118</strain>
    </source>
</reference>
<evidence type="ECO:0000313" key="11">
    <source>
        <dbReference type="EMBL" id="RHG83414.1"/>
    </source>
</evidence>
<dbReference type="PIRSF" id="PIRSF016557">
    <property type="entry name" value="Caps_synth_CpsB"/>
    <property type="match status" value="1"/>
</dbReference>
<dbReference type="InterPro" id="IPR016667">
    <property type="entry name" value="Caps_polysacc_synth_CpsB/CapC"/>
</dbReference>
<reference evidence="6" key="5">
    <citation type="submission" date="2023-01" db="EMBL/GenBank/DDBJ databases">
        <title>Human gut microbiome strain richness.</title>
        <authorList>
            <person name="Chen-Liaw A."/>
        </authorList>
    </citation>
    <scope>NUCLEOTIDE SEQUENCE</scope>
    <source>
        <strain evidence="6">1001217st1_A9_1001217B_191108</strain>
    </source>
</reference>
<evidence type="ECO:0000313" key="10">
    <source>
        <dbReference type="EMBL" id="RGT41736.1"/>
    </source>
</evidence>
<name>A0A2N5NU61_MEDGN</name>
<reference evidence="7" key="4">
    <citation type="submission" date="2020-02" db="EMBL/GenBank/DDBJ databases">
        <authorList>
            <person name="Littmann E."/>
            <person name="Sorbara M."/>
        </authorList>
    </citation>
    <scope>NUCLEOTIDE SEQUENCE</scope>
    <source>
        <strain evidence="8">MSK.11.9</strain>
        <strain evidence="7">MSK.22.53</strain>
    </source>
</reference>
<dbReference type="EMBL" id="QRIS01000016">
    <property type="protein sequence ID" value="RHG83414.1"/>
    <property type="molecule type" value="Genomic_DNA"/>
</dbReference>
<evidence type="ECO:0000256" key="2">
    <source>
        <dbReference type="ARBA" id="ARBA00013064"/>
    </source>
</evidence>
<dbReference type="EMBL" id="NIHM01000007">
    <property type="protein sequence ID" value="PLT55896.1"/>
    <property type="molecule type" value="Genomic_DNA"/>
</dbReference>
<dbReference type="EMBL" id="JAAIRM010000015">
    <property type="protein sequence ID" value="NSI19603.1"/>
    <property type="molecule type" value="Genomic_DNA"/>
</dbReference>
<dbReference type="GeneID" id="57434350"/>
<dbReference type="EMBL" id="QRWQ01000001">
    <property type="protein sequence ID" value="RGT41736.1"/>
    <property type="molecule type" value="Genomic_DNA"/>
</dbReference>
<evidence type="ECO:0000313" key="9">
    <source>
        <dbReference type="EMBL" id="PLT55896.1"/>
    </source>
</evidence>
<dbReference type="Gene3D" id="3.20.20.140">
    <property type="entry name" value="Metal-dependent hydrolases"/>
    <property type="match status" value="1"/>
</dbReference>
<protein>
    <recommendedName>
        <fullName evidence="2">protein-tyrosine-phosphatase</fullName>
        <ecNumber evidence="2">3.1.3.48</ecNumber>
    </recommendedName>
</protein>
<comment type="similarity">
    <text evidence="1">Belongs to the metallo-dependent hydrolases superfamily. CpsB/CapC family.</text>
</comment>
<dbReference type="EC" id="3.1.3.48" evidence="2"/>
<reference evidence="14 15" key="2">
    <citation type="submission" date="2018-08" db="EMBL/GenBank/DDBJ databases">
        <title>A genome reference for cultivated species of the human gut microbiota.</title>
        <authorList>
            <person name="Zou Y."/>
            <person name="Xue W."/>
            <person name="Luo G."/>
        </authorList>
    </citation>
    <scope>NUCLEOTIDE SEQUENCE [LARGE SCALE GENOMIC DNA]</scope>
    <source>
        <strain evidence="10 14">AF19-16AC</strain>
        <strain evidence="12 16">AM12-54</strain>
        <strain evidence="11 15">AM21-18</strain>
    </source>
</reference>
<dbReference type="SUPFAM" id="SSF51556">
    <property type="entry name" value="Metallo-dependent hydrolases"/>
    <property type="match status" value="1"/>
</dbReference>
<reference evidence="7" key="3">
    <citation type="journal article" date="2020" name="Cell Host Microbe">
        <title>Functional and Genomic Variation between Human-Derived Isolates of Lachnospiraceae Reveals Inter- and Intra-Species Diversity.</title>
        <authorList>
            <person name="Sorbara M.T."/>
            <person name="Littmann E.R."/>
            <person name="Fontana E."/>
            <person name="Moody T.U."/>
            <person name="Kohout C.E."/>
            <person name="Gjonbalaj M."/>
            <person name="Eaton V."/>
            <person name="Seok R."/>
            <person name="Leiner I.M."/>
            <person name="Pamer E.G."/>
        </authorList>
    </citation>
    <scope>NUCLEOTIDE SEQUENCE</scope>
    <source>
        <strain evidence="8">MSK.11.9</strain>
        <strain evidence="7">MSK.22.53</strain>
    </source>
</reference>
<dbReference type="Proteomes" id="UP001296581">
    <property type="component" value="Unassembled WGS sequence"/>
</dbReference>
<evidence type="ECO:0000256" key="5">
    <source>
        <dbReference type="ARBA" id="ARBA00051722"/>
    </source>
</evidence>
<gene>
    <name evidence="9" type="ORF">CDL18_06880</name>
    <name evidence="12" type="ORF">DW142_09115</name>
    <name evidence="11" type="ORF">DW243_10120</name>
    <name evidence="10" type="ORF">DWX36_00420</name>
    <name evidence="7" type="ORF">G4958_09615</name>
    <name evidence="8" type="ORF">G4981_10200</name>
    <name evidence="6" type="ORF">PNU63_10330</name>
</gene>
<evidence type="ECO:0000256" key="3">
    <source>
        <dbReference type="ARBA" id="ARBA00022801"/>
    </source>
</evidence>
<keyword evidence="4" id="KW-0904">Protein phosphatase</keyword>
<dbReference type="Proteomes" id="UP000283981">
    <property type="component" value="Unassembled WGS sequence"/>
</dbReference>
<dbReference type="EMBL" id="JAAIRY010000016">
    <property type="protein sequence ID" value="NSI65639.1"/>
    <property type="molecule type" value="Genomic_DNA"/>
</dbReference>
<dbReference type="STRING" id="33038.GCA_900067245_01849"/>
<evidence type="ECO:0000256" key="4">
    <source>
        <dbReference type="ARBA" id="ARBA00022912"/>
    </source>
</evidence>
<dbReference type="EMBL" id="JAQMLR010000009">
    <property type="protein sequence ID" value="MDB8739156.1"/>
    <property type="molecule type" value="Genomic_DNA"/>
</dbReference>
<dbReference type="PANTHER" id="PTHR39181:SF1">
    <property type="entry name" value="TYROSINE-PROTEIN PHOSPHATASE YWQE"/>
    <property type="match status" value="1"/>
</dbReference>
<evidence type="ECO:0000313" key="6">
    <source>
        <dbReference type="EMBL" id="MDB8739156.1"/>
    </source>
</evidence>
<evidence type="ECO:0000313" key="14">
    <source>
        <dbReference type="Proteomes" id="UP000283834"/>
    </source>
</evidence>
<evidence type="ECO:0000256" key="1">
    <source>
        <dbReference type="ARBA" id="ARBA00005750"/>
    </source>
</evidence>
<evidence type="ECO:0000313" key="7">
    <source>
        <dbReference type="EMBL" id="NSI19603.1"/>
    </source>
</evidence>
<dbReference type="RefSeq" id="WP_004842800.1">
    <property type="nucleotide sequence ID" value="NZ_AP031446.1"/>
</dbReference>
<comment type="catalytic activity">
    <reaction evidence="5">
        <text>O-phospho-L-tyrosyl-[protein] + H2O = L-tyrosyl-[protein] + phosphate</text>
        <dbReference type="Rhea" id="RHEA:10684"/>
        <dbReference type="Rhea" id="RHEA-COMP:10136"/>
        <dbReference type="Rhea" id="RHEA-COMP:20101"/>
        <dbReference type="ChEBI" id="CHEBI:15377"/>
        <dbReference type="ChEBI" id="CHEBI:43474"/>
        <dbReference type="ChEBI" id="CHEBI:46858"/>
        <dbReference type="ChEBI" id="CHEBI:61978"/>
        <dbReference type="EC" id="3.1.3.48"/>
    </reaction>
</comment>
<dbReference type="GO" id="GO:0045227">
    <property type="term" value="P:capsule polysaccharide biosynthetic process"/>
    <property type="evidence" value="ECO:0007669"/>
    <property type="project" value="UniProtKB-UniPathway"/>
</dbReference>
<dbReference type="AlphaFoldDB" id="A0A2N5NU61"/>
<organism evidence="11 15">
    <name type="scientific">Mediterraneibacter gnavus</name>
    <name type="common">Ruminococcus gnavus</name>
    <dbReference type="NCBI Taxonomy" id="33038"/>
    <lineage>
        <taxon>Bacteria</taxon>
        <taxon>Bacillati</taxon>
        <taxon>Bacillota</taxon>
        <taxon>Clostridia</taxon>
        <taxon>Lachnospirales</taxon>
        <taxon>Lachnospiraceae</taxon>
        <taxon>Mediterraneibacter</taxon>
    </lineage>
</organism>
<dbReference type="Proteomes" id="UP001296643">
    <property type="component" value="Unassembled WGS sequence"/>
</dbReference>
<dbReference type="PANTHER" id="PTHR39181">
    <property type="entry name" value="TYROSINE-PROTEIN PHOSPHATASE YWQE"/>
    <property type="match status" value="1"/>
</dbReference>